<evidence type="ECO:0000256" key="7">
    <source>
        <dbReference type="SAM" id="MobiDB-lite"/>
    </source>
</evidence>
<dbReference type="GO" id="GO:0034993">
    <property type="term" value="C:meiotic nuclear membrane microtubule tethering complex"/>
    <property type="evidence" value="ECO:0007669"/>
    <property type="project" value="TreeGrafter"/>
</dbReference>
<reference evidence="10" key="1">
    <citation type="submission" date="2025-08" db="UniProtKB">
        <authorList>
            <consortium name="Ensembl"/>
        </authorList>
    </citation>
    <scope>IDENTIFICATION</scope>
</reference>
<feature type="compositionally biased region" description="Polar residues" evidence="7">
    <location>
        <begin position="108"/>
        <end position="126"/>
    </location>
</feature>
<dbReference type="GeneTree" id="ENSGT00940000160024"/>
<feature type="coiled-coil region" evidence="6">
    <location>
        <begin position="300"/>
        <end position="351"/>
    </location>
</feature>
<evidence type="ECO:0000256" key="6">
    <source>
        <dbReference type="SAM" id="Coils"/>
    </source>
</evidence>
<evidence type="ECO:0000259" key="9">
    <source>
        <dbReference type="PROSITE" id="PS51469"/>
    </source>
</evidence>
<dbReference type="PANTHER" id="PTHR12911:SF22">
    <property type="entry name" value="SUN DOMAIN-CONTAINING PROTEIN 2"/>
    <property type="match status" value="1"/>
</dbReference>
<dbReference type="Ensembl" id="ENSOTST00005074988.2">
    <property type="protein sequence ID" value="ENSOTSP00005069052.2"/>
    <property type="gene ID" value="ENSOTSG00005032857.2"/>
</dbReference>
<evidence type="ECO:0000313" key="11">
    <source>
        <dbReference type="Proteomes" id="UP000694402"/>
    </source>
</evidence>
<keyword evidence="2 8" id="KW-1133">Transmembrane helix</keyword>
<evidence type="ECO:0000256" key="2">
    <source>
        <dbReference type="ARBA" id="ARBA00022989"/>
    </source>
</evidence>
<dbReference type="Pfam" id="PF07738">
    <property type="entry name" value="Sad1_UNC"/>
    <property type="match status" value="1"/>
</dbReference>
<dbReference type="InterPro" id="IPR012919">
    <property type="entry name" value="SUN_dom"/>
</dbReference>
<dbReference type="PANTHER" id="PTHR12911">
    <property type="entry name" value="SAD1/UNC-84-LIKE PROTEIN-RELATED"/>
    <property type="match status" value="1"/>
</dbReference>
<feature type="region of interest" description="Disordered" evidence="7">
    <location>
        <begin position="22"/>
        <end position="81"/>
    </location>
</feature>
<feature type="compositionally biased region" description="Low complexity" evidence="7">
    <location>
        <begin position="127"/>
        <end position="143"/>
    </location>
</feature>
<feature type="compositionally biased region" description="Polar residues" evidence="7">
    <location>
        <begin position="153"/>
        <end position="176"/>
    </location>
</feature>
<feature type="transmembrane region" description="Helical" evidence="8">
    <location>
        <begin position="191"/>
        <end position="213"/>
    </location>
</feature>
<evidence type="ECO:0000256" key="8">
    <source>
        <dbReference type="SAM" id="Phobius"/>
    </source>
</evidence>
<evidence type="ECO:0000256" key="1">
    <source>
        <dbReference type="ARBA" id="ARBA00022692"/>
    </source>
</evidence>
<proteinExistence type="predicted"/>
<dbReference type="AlphaFoldDB" id="A0A8C8HY30"/>
<feature type="domain" description="SUN" evidence="9">
    <location>
        <begin position="471"/>
        <end position="632"/>
    </location>
</feature>
<evidence type="ECO:0000256" key="3">
    <source>
        <dbReference type="ARBA" id="ARBA00023054"/>
    </source>
</evidence>
<dbReference type="GO" id="GO:0043495">
    <property type="term" value="F:protein-membrane adaptor activity"/>
    <property type="evidence" value="ECO:0007669"/>
    <property type="project" value="TreeGrafter"/>
</dbReference>
<evidence type="ECO:0000256" key="4">
    <source>
        <dbReference type="ARBA" id="ARBA00023136"/>
    </source>
</evidence>
<sequence>MMATQEADMSRRSMRLVLGGYYHQSSDDDESSSVSYRESPVRVFTKRKTGGRKVADSRTSSRANSVASTASSKGSTVEPPINAEDYIGVSSLVQRRKTFQEPLAPAPSLNQAPSPRGFSSCQTGLNQAQSQSSAMDSSGYSSSEARRYRGYSGDSSLGEQRASASQRSGTNRTSASANWTPPFIPADVGKAILIAILLILLTFGCWLLAPLVWATLTSALNAITMTLNRSVITPTPPPVFTTPPVKAMVGSDGTTYPAIISLSLDLVGCYIDALHVYSWIVQLKACLLKLFLQDGASVLHSALEAKMNTILREIEILKKKEHQQKFVTEMVERLQTDLADVRTDMRDVRVRVDSVNPLDWEHRLSEQTAGFISQVGELKDQHTHVKQRVAALEDQSATLGKQVYSVQNQPPPAPNPTTANTHLTPELEEAMAKWLHENVPQNEPRMVKEVVKNCSPLLADRMPDFALESQGASVVSTRCSETYRTRSACVSFLGVPLWYPSENPRTVIQGQAVQAGKCWAFYGAQGTLVIALSHPAHITHVTLEHLPVSNAPTGRIDSAPKAFSVYGMSTETEDGTCLGTFTYDQHGGAIQTFQLPNPTRAIYYFVELRVLSNWGHLEYTCVYRFRVHGHMASSSK</sequence>
<feature type="compositionally biased region" description="Polar residues" evidence="7">
    <location>
        <begin position="57"/>
        <end position="75"/>
    </location>
</feature>
<dbReference type="Gene3D" id="2.60.120.260">
    <property type="entry name" value="Galactose-binding domain-like"/>
    <property type="match status" value="1"/>
</dbReference>
<keyword evidence="11" id="KW-1185">Reference proteome</keyword>
<dbReference type="PROSITE" id="PS51469">
    <property type="entry name" value="SUN"/>
    <property type="match status" value="1"/>
</dbReference>
<gene>
    <name evidence="10" type="primary">LOC112246705</name>
</gene>
<feature type="compositionally biased region" description="Low complexity" evidence="7">
    <location>
        <begin position="32"/>
        <end position="43"/>
    </location>
</feature>
<evidence type="ECO:0000313" key="10">
    <source>
        <dbReference type="Ensembl" id="ENSOTSP00005069052.2"/>
    </source>
</evidence>
<dbReference type="InterPro" id="IPR045119">
    <property type="entry name" value="SUN1-5"/>
</dbReference>
<keyword evidence="1 8" id="KW-0812">Transmembrane</keyword>
<keyword evidence="3 6" id="KW-0175">Coiled coil</keyword>
<protein>
    <recommendedName>
        <fullName evidence="9">SUN domain-containing protein</fullName>
    </recommendedName>
</protein>
<name>A0A8C8HY30_ONCTS</name>
<organism evidence="10 11">
    <name type="scientific">Oncorhynchus tshawytscha</name>
    <name type="common">Chinook salmon</name>
    <name type="synonym">Salmo tshawytscha</name>
    <dbReference type="NCBI Taxonomy" id="74940"/>
    <lineage>
        <taxon>Eukaryota</taxon>
        <taxon>Metazoa</taxon>
        <taxon>Chordata</taxon>
        <taxon>Craniata</taxon>
        <taxon>Vertebrata</taxon>
        <taxon>Euteleostomi</taxon>
        <taxon>Actinopterygii</taxon>
        <taxon>Neopterygii</taxon>
        <taxon>Teleostei</taxon>
        <taxon>Protacanthopterygii</taxon>
        <taxon>Salmoniformes</taxon>
        <taxon>Salmonidae</taxon>
        <taxon>Salmoninae</taxon>
        <taxon>Oncorhynchus</taxon>
    </lineage>
</organism>
<dbReference type="Proteomes" id="UP000694402">
    <property type="component" value="Unassembled WGS sequence"/>
</dbReference>
<dbReference type="GO" id="GO:0005637">
    <property type="term" value="C:nuclear inner membrane"/>
    <property type="evidence" value="ECO:0007669"/>
    <property type="project" value="UniProtKB-SubCell"/>
</dbReference>
<keyword evidence="4 8" id="KW-0472">Membrane</keyword>
<evidence type="ECO:0000256" key="5">
    <source>
        <dbReference type="ARBA" id="ARBA00037816"/>
    </source>
</evidence>
<feature type="region of interest" description="Disordered" evidence="7">
    <location>
        <begin position="104"/>
        <end position="176"/>
    </location>
</feature>
<comment type="subcellular location">
    <subcellularLocation>
        <location evidence="5">Nucleus inner membrane</location>
        <topology evidence="5">Single-pass type II membrane protein</topology>
    </subcellularLocation>
</comment>
<reference evidence="10" key="2">
    <citation type="submission" date="2025-09" db="UniProtKB">
        <authorList>
            <consortium name="Ensembl"/>
        </authorList>
    </citation>
    <scope>IDENTIFICATION</scope>
</reference>
<accession>A0A8C8HY30</accession>
<dbReference type="FunFam" id="2.60.120.260:FF:000009">
    <property type="entry name" value="SUN domain-containing protein 1 isoform X1"/>
    <property type="match status" value="1"/>
</dbReference>